<keyword evidence="1" id="KW-0472">Membrane</keyword>
<evidence type="ECO:0008006" key="4">
    <source>
        <dbReference type="Google" id="ProtNLM"/>
    </source>
</evidence>
<keyword evidence="1" id="KW-0812">Transmembrane</keyword>
<comment type="caution">
    <text evidence="2">The sequence shown here is derived from an EMBL/GenBank/DDBJ whole genome shotgun (WGS) entry which is preliminary data.</text>
</comment>
<keyword evidence="3" id="KW-1185">Reference proteome</keyword>
<feature type="transmembrane region" description="Helical" evidence="1">
    <location>
        <begin position="12"/>
        <end position="33"/>
    </location>
</feature>
<protein>
    <recommendedName>
        <fullName evidence="4">DUF2946 domain-containing protein</fullName>
    </recommendedName>
</protein>
<gene>
    <name evidence="2" type="ORF">J8I01_15220</name>
</gene>
<name>A0ABS4B8Q8_9GAMM</name>
<organism evidence="2 3">
    <name type="scientific">Aeromonas sanarellii</name>
    <dbReference type="NCBI Taxonomy" id="633415"/>
    <lineage>
        <taxon>Bacteria</taxon>
        <taxon>Pseudomonadati</taxon>
        <taxon>Pseudomonadota</taxon>
        <taxon>Gammaproteobacteria</taxon>
        <taxon>Aeromonadales</taxon>
        <taxon>Aeromonadaceae</taxon>
        <taxon>Aeromonas</taxon>
    </lineage>
</organism>
<reference evidence="2 3" key="1">
    <citation type="submission" date="2021-03" db="EMBL/GenBank/DDBJ databases">
        <title>Plant growth promoting bacteria isolated from wild legumes nodules and trapping Phaseolus vulgaris L. nodules in the center and southern Mexico.</title>
        <authorList>
            <person name="Estrada P."/>
        </authorList>
    </citation>
    <scope>NUCLEOTIDE SEQUENCE [LARGE SCALE GENOMIC DNA]</scope>
    <source>
        <strain evidence="2 3">MaGu-431</strain>
    </source>
</reference>
<accession>A0ABS4B8Q8</accession>
<evidence type="ECO:0000313" key="2">
    <source>
        <dbReference type="EMBL" id="MBP0603855.1"/>
    </source>
</evidence>
<feature type="transmembrane region" description="Helical" evidence="1">
    <location>
        <begin position="110"/>
        <end position="135"/>
    </location>
</feature>
<dbReference type="RefSeq" id="WP_209794581.1">
    <property type="nucleotide sequence ID" value="NZ_JAGIQF010000008.1"/>
</dbReference>
<sequence>MLSSRLPTALIARLLLALVLVCNLTLCIGWHGVATSLPGDASGPILTPPQPSLSHGLHQGGPVRHAAMTPDQADTASLSCHSGTLNAGTLSGDECHMQPGFSGAASAPPLLGMLLSLLLLPLLLLPSSWSIGPLLDNWLRDPFLRLRGTHPPSWPRRHLMLSVLRH</sequence>
<dbReference type="EMBL" id="JAGIQF010000008">
    <property type="protein sequence ID" value="MBP0603855.1"/>
    <property type="molecule type" value="Genomic_DNA"/>
</dbReference>
<dbReference type="Proteomes" id="UP000666661">
    <property type="component" value="Unassembled WGS sequence"/>
</dbReference>
<keyword evidence="1" id="KW-1133">Transmembrane helix</keyword>
<evidence type="ECO:0000313" key="3">
    <source>
        <dbReference type="Proteomes" id="UP000666661"/>
    </source>
</evidence>
<proteinExistence type="predicted"/>
<evidence type="ECO:0000256" key="1">
    <source>
        <dbReference type="SAM" id="Phobius"/>
    </source>
</evidence>